<sequence length="115" mass="13405">MGRRTADWTWSKVDTIHRDDDTTDAVACDGQIHSYRYRSYLPSDSFYERCVGLAWCSMCREYSGAMVFVPRGETLPDPLADLPAPERERLTRSEVRLLDHLDRLVRRGTWPTRQP</sequence>
<reference evidence="1 2" key="1">
    <citation type="submission" date="2024-04" db="EMBL/GenBank/DDBJ databases">
        <title>Polymorphospora sp. isolated from Baiyangdian Lake in Xiong'an New Area.</title>
        <authorList>
            <person name="Zhang X."/>
            <person name="Liu J."/>
        </authorList>
    </citation>
    <scope>NUCLEOTIDE SEQUENCE [LARGE SCALE GENOMIC DNA]</scope>
    <source>
        <strain evidence="1 2">2-325</strain>
    </source>
</reference>
<dbReference type="EMBL" id="JBCGDC010000072">
    <property type="protein sequence ID" value="MFB6395896.1"/>
    <property type="molecule type" value="Genomic_DNA"/>
</dbReference>
<dbReference type="RefSeq" id="WP_375735537.1">
    <property type="nucleotide sequence ID" value="NZ_JBCGDC010000072.1"/>
</dbReference>
<comment type="caution">
    <text evidence="1">The sequence shown here is derived from an EMBL/GenBank/DDBJ whole genome shotgun (WGS) entry which is preliminary data.</text>
</comment>
<gene>
    <name evidence="1" type="ORF">AAFH96_22680</name>
</gene>
<evidence type="ECO:0000313" key="2">
    <source>
        <dbReference type="Proteomes" id="UP001582793"/>
    </source>
</evidence>
<organism evidence="1 2">
    <name type="scientific">Polymorphospora lycopeni</name>
    <dbReference type="NCBI Taxonomy" id="3140240"/>
    <lineage>
        <taxon>Bacteria</taxon>
        <taxon>Bacillati</taxon>
        <taxon>Actinomycetota</taxon>
        <taxon>Actinomycetes</taxon>
        <taxon>Micromonosporales</taxon>
        <taxon>Micromonosporaceae</taxon>
        <taxon>Polymorphospora</taxon>
    </lineage>
</organism>
<name>A0ABV5CY17_9ACTN</name>
<protein>
    <submittedName>
        <fullName evidence="1">Uncharacterized protein</fullName>
    </submittedName>
</protein>
<proteinExistence type="predicted"/>
<evidence type="ECO:0000313" key="1">
    <source>
        <dbReference type="EMBL" id="MFB6395896.1"/>
    </source>
</evidence>
<dbReference type="Proteomes" id="UP001582793">
    <property type="component" value="Unassembled WGS sequence"/>
</dbReference>
<accession>A0ABV5CY17</accession>
<keyword evidence="2" id="KW-1185">Reference proteome</keyword>